<proteinExistence type="predicted"/>
<dbReference type="GO" id="GO:1990189">
    <property type="term" value="F:protein N-terminal-serine acetyltransferase activity"/>
    <property type="evidence" value="ECO:0007669"/>
    <property type="project" value="TreeGrafter"/>
</dbReference>
<keyword evidence="2" id="KW-0808">Transferase</keyword>
<dbReference type="SUPFAM" id="SSF55729">
    <property type="entry name" value="Acyl-CoA N-acyltransferases (Nat)"/>
    <property type="match status" value="1"/>
</dbReference>
<gene>
    <name evidence="2" type="ORF">GA0061103_3772</name>
</gene>
<name>A0A1C3VHG7_9HYPH</name>
<keyword evidence="3" id="KW-1185">Reference proteome</keyword>
<dbReference type="RefSeq" id="WP_092711958.1">
    <property type="nucleotide sequence ID" value="NZ_FMAG01000003.1"/>
</dbReference>
<dbReference type="InterPro" id="IPR016181">
    <property type="entry name" value="Acyl_CoA_acyltransferase"/>
</dbReference>
<dbReference type="OrthoDB" id="5295305at2"/>
<sequence>MDLTNWKGVSRPERITLEGRYTKIEPLDVARHGRDLLASAQAPGADDRFRYLFEDAPADQAAFSPWLEKAASSADPLFFATIDKRTGRAEGRQALMRIDSTHGVIEIGSILWGPAIARSRVTTETLYLFASYVFDTLGYRRFEWKCNNLNEPSKRAAERFGFVFEGIFRQHMVAKGQNRDTAWFAVIDADWPRLKAGYERWLAPENFDETGHQKTKLTFG</sequence>
<feature type="domain" description="N-acetyltransferase" evidence="1">
    <location>
        <begin position="50"/>
        <end position="163"/>
    </location>
</feature>
<dbReference type="Gene3D" id="3.40.630.30">
    <property type="match status" value="1"/>
</dbReference>
<dbReference type="InterPro" id="IPR000182">
    <property type="entry name" value="GNAT_dom"/>
</dbReference>
<dbReference type="InterPro" id="IPR051908">
    <property type="entry name" value="Ribosomal_N-acetyltransferase"/>
</dbReference>
<organism evidence="2 3">
    <name type="scientific">Rhizobium multihospitium</name>
    <dbReference type="NCBI Taxonomy" id="410764"/>
    <lineage>
        <taxon>Bacteria</taxon>
        <taxon>Pseudomonadati</taxon>
        <taxon>Pseudomonadota</taxon>
        <taxon>Alphaproteobacteria</taxon>
        <taxon>Hyphomicrobiales</taxon>
        <taxon>Rhizobiaceae</taxon>
        <taxon>Rhizobium/Agrobacterium group</taxon>
        <taxon>Rhizobium</taxon>
    </lineage>
</organism>
<dbReference type="PANTHER" id="PTHR43441">
    <property type="entry name" value="RIBOSOMAL-PROTEIN-SERINE ACETYLTRANSFERASE"/>
    <property type="match status" value="1"/>
</dbReference>
<dbReference type="GO" id="GO:0008999">
    <property type="term" value="F:protein-N-terminal-alanine acetyltransferase activity"/>
    <property type="evidence" value="ECO:0007669"/>
    <property type="project" value="TreeGrafter"/>
</dbReference>
<dbReference type="STRING" id="410764.GA0061103_3772"/>
<dbReference type="Pfam" id="PF13302">
    <property type="entry name" value="Acetyltransf_3"/>
    <property type="match status" value="1"/>
</dbReference>
<evidence type="ECO:0000259" key="1">
    <source>
        <dbReference type="Pfam" id="PF13302"/>
    </source>
</evidence>
<accession>A0A1C3VHG7</accession>
<dbReference type="FunFam" id="3.40.630.30:FF:000047">
    <property type="entry name" value="Acetyltransferase, GNAT family"/>
    <property type="match status" value="1"/>
</dbReference>
<evidence type="ECO:0000313" key="3">
    <source>
        <dbReference type="Proteomes" id="UP000199101"/>
    </source>
</evidence>
<reference evidence="3" key="1">
    <citation type="submission" date="2016-08" db="EMBL/GenBank/DDBJ databases">
        <authorList>
            <person name="Varghese N."/>
            <person name="Submissions Spin"/>
        </authorList>
    </citation>
    <scope>NUCLEOTIDE SEQUENCE [LARGE SCALE GENOMIC DNA]</scope>
    <source>
        <strain evidence="3">HAMBI 2975</strain>
    </source>
</reference>
<dbReference type="AlphaFoldDB" id="A0A1C3VHG7"/>
<dbReference type="PANTHER" id="PTHR43441:SF2">
    <property type="entry name" value="FAMILY ACETYLTRANSFERASE, PUTATIVE (AFU_ORTHOLOGUE AFUA_7G00850)-RELATED"/>
    <property type="match status" value="1"/>
</dbReference>
<evidence type="ECO:0000313" key="2">
    <source>
        <dbReference type="EMBL" id="SCB27139.1"/>
    </source>
</evidence>
<protein>
    <submittedName>
        <fullName evidence="2">Protein N-acetyltransferase, RimJ/RimL family</fullName>
    </submittedName>
</protein>
<dbReference type="Proteomes" id="UP000199101">
    <property type="component" value="Unassembled WGS sequence"/>
</dbReference>
<dbReference type="EMBL" id="FMAG01000003">
    <property type="protein sequence ID" value="SCB27139.1"/>
    <property type="molecule type" value="Genomic_DNA"/>
</dbReference>